<dbReference type="EMBL" id="JAGYWB010000016">
    <property type="protein sequence ID" value="KAI0496143.1"/>
    <property type="molecule type" value="Genomic_DNA"/>
</dbReference>
<keyword evidence="2" id="KW-1185">Reference proteome</keyword>
<gene>
    <name evidence="1" type="ORF">KFK09_022450</name>
</gene>
<reference evidence="1" key="1">
    <citation type="journal article" date="2022" name="Front. Genet.">
        <title>Chromosome-Scale Assembly of the Dendrobium nobile Genome Provides Insights Into the Molecular Mechanism of the Biosynthesis of the Medicinal Active Ingredient of Dendrobium.</title>
        <authorList>
            <person name="Xu Q."/>
            <person name="Niu S.-C."/>
            <person name="Li K.-L."/>
            <person name="Zheng P.-J."/>
            <person name="Zhang X.-J."/>
            <person name="Jia Y."/>
            <person name="Liu Y."/>
            <person name="Niu Y.-X."/>
            <person name="Yu L.-H."/>
            <person name="Chen D.-F."/>
            <person name="Zhang G.-Q."/>
        </authorList>
    </citation>
    <scope>NUCLEOTIDE SEQUENCE</scope>
    <source>
        <tissue evidence="1">Leaf</tissue>
    </source>
</reference>
<dbReference type="OrthoDB" id="603047at2759"/>
<protein>
    <submittedName>
        <fullName evidence="1">Uncharacterized protein</fullName>
    </submittedName>
</protein>
<dbReference type="Proteomes" id="UP000829196">
    <property type="component" value="Unassembled WGS sequence"/>
</dbReference>
<name>A0A8T3AIU5_DENNO</name>
<evidence type="ECO:0000313" key="2">
    <source>
        <dbReference type="Proteomes" id="UP000829196"/>
    </source>
</evidence>
<sequence>MSNPLYPGRLCGARETISSYATWPSPAFSVSPTFSLDVFKLKDLLIRNCYCYYYSEASLSSFAIVSSFLLGESTVIEMGTDPLEIERKSSLEKEPRTLSLCQIQYAREAALDVLSNKTMEEALSIFTEGLQPVLNVTEGRMNLDDTDLYDLIGKQRSFGVLEGFRDISTSPF</sequence>
<dbReference type="PANTHER" id="PTHR34808:SF2">
    <property type="entry name" value="EXPRESSED PROTEIN"/>
    <property type="match status" value="1"/>
</dbReference>
<organism evidence="1 2">
    <name type="scientific">Dendrobium nobile</name>
    <name type="common">Orchid</name>
    <dbReference type="NCBI Taxonomy" id="94219"/>
    <lineage>
        <taxon>Eukaryota</taxon>
        <taxon>Viridiplantae</taxon>
        <taxon>Streptophyta</taxon>
        <taxon>Embryophyta</taxon>
        <taxon>Tracheophyta</taxon>
        <taxon>Spermatophyta</taxon>
        <taxon>Magnoliopsida</taxon>
        <taxon>Liliopsida</taxon>
        <taxon>Asparagales</taxon>
        <taxon>Orchidaceae</taxon>
        <taxon>Epidendroideae</taxon>
        <taxon>Malaxideae</taxon>
        <taxon>Dendrobiinae</taxon>
        <taxon>Dendrobium</taxon>
    </lineage>
</organism>
<dbReference type="AlphaFoldDB" id="A0A8T3AIU5"/>
<comment type="caution">
    <text evidence="1">The sequence shown here is derived from an EMBL/GenBank/DDBJ whole genome shotgun (WGS) entry which is preliminary data.</text>
</comment>
<dbReference type="PANTHER" id="PTHR34808">
    <property type="entry name" value="EXPRESSED PROTEIN"/>
    <property type="match status" value="1"/>
</dbReference>
<evidence type="ECO:0000313" key="1">
    <source>
        <dbReference type="EMBL" id="KAI0496143.1"/>
    </source>
</evidence>
<proteinExistence type="predicted"/>
<accession>A0A8T3AIU5</accession>